<dbReference type="InterPro" id="IPR011990">
    <property type="entry name" value="TPR-like_helical_dom_sf"/>
</dbReference>
<evidence type="ECO:0000313" key="3">
    <source>
        <dbReference type="Proteomes" id="UP000646244"/>
    </source>
</evidence>
<dbReference type="RefSeq" id="WP_190108865.1">
    <property type="nucleotide sequence ID" value="NZ_BMVB01000004.1"/>
</dbReference>
<dbReference type="Gene3D" id="1.25.40.10">
    <property type="entry name" value="Tetratricopeptide repeat domain"/>
    <property type="match status" value="1"/>
</dbReference>
<reference evidence="2" key="1">
    <citation type="journal article" date="2014" name="Int. J. Syst. Evol. Microbiol.">
        <title>Complete genome sequence of Corynebacterium casei LMG S-19264T (=DSM 44701T), isolated from a smear-ripened cheese.</title>
        <authorList>
            <consortium name="US DOE Joint Genome Institute (JGI-PGF)"/>
            <person name="Walter F."/>
            <person name="Albersmeier A."/>
            <person name="Kalinowski J."/>
            <person name="Ruckert C."/>
        </authorList>
    </citation>
    <scope>NUCLEOTIDE SEQUENCE</scope>
    <source>
        <strain evidence="2">JCM 4633</strain>
    </source>
</reference>
<evidence type="ECO:0000256" key="1">
    <source>
        <dbReference type="SAM" id="MobiDB-lite"/>
    </source>
</evidence>
<dbReference type="EMBL" id="BMVB01000004">
    <property type="protein sequence ID" value="GHC41578.1"/>
    <property type="molecule type" value="Genomic_DNA"/>
</dbReference>
<gene>
    <name evidence="2" type="ORF">GCM10010507_14940</name>
</gene>
<comment type="caution">
    <text evidence="2">The sequence shown here is derived from an EMBL/GenBank/DDBJ whole genome shotgun (WGS) entry which is preliminary data.</text>
</comment>
<reference evidence="2" key="2">
    <citation type="submission" date="2020-09" db="EMBL/GenBank/DDBJ databases">
        <authorList>
            <person name="Sun Q."/>
            <person name="Ohkuma M."/>
        </authorList>
    </citation>
    <scope>NUCLEOTIDE SEQUENCE</scope>
    <source>
        <strain evidence="2">JCM 4633</strain>
    </source>
</reference>
<name>A0A918TBU8_STRCJ</name>
<protein>
    <recommendedName>
        <fullName evidence="4">DUF4034 domain-containing protein</fullName>
    </recommendedName>
</protein>
<evidence type="ECO:0008006" key="4">
    <source>
        <dbReference type="Google" id="ProtNLM"/>
    </source>
</evidence>
<dbReference type="AlphaFoldDB" id="A0A918TBU8"/>
<evidence type="ECO:0000313" key="2">
    <source>
        <dbReference type="EMBL" id="GHC41578.1"/>
    </source>
</evidence>
<accession>A0A918TBU8</accession>
<dbReference type="Proteomes" id="UP000646244">
    <property type="component" value="Unassembled WGS sequence"/>
</dbReference>
<sequence length="330" mass="36277">MTPPPPLGRPRNKDGPAFDPALDDTELATVRDALARGRWADARLLLARTGDDWDRRGHRLVVLSEGPTSATWAREWQLAEPGSPDAAALLACATVFRAVSGKDAPDTARGLCLTAARLAPRDPTPWLGILMLAHRTGTADERVRAFDQVRARHRDHHHAHHLMAACLAEHQEGDRDDPLHEVYDFASWAAEQAPADSPLAVLPVVAHAERYRVLARAGLEPADPARSGHWSTRRARQVMKAAFDWWLEWDVDEDTADAAEAADAAGAAHPRRKVDLNYLAHAKLHEGRLAEAAALLTRIGPHATHAPWSYPYRDPRKAFRAARRAALGTS</sequence>
<feature type="region of interest" description="Disordered" evidence="1">
    <location>
        <begin position="1"/>
        <end position="21"/>
    </location>
</feature>
<proteinExistence type="predicted"/>
<organism evidence="2 3">
    <name type="scientific">Streptomyces cinnamoneus</name>
    <name type="common">Streptoverticillium cinnamoneum</name>
    <dbReference type="NCBI Taxonomy" id="53446"/>
    <lineage>
        <taxon>Bacteria</taxon>
        <taxon>Bacillati</taxon>
        <taxon>Actinomycetota</taxon>
        <taxon>Actinomycetes</taxon>
        <taxon>Kitasatosporales</taxon>
        <taxon>Streptomycetaceae</taxon>
        <taxon>Streptomyces</taxon>
        <taxon>Streptomyces cinnamoneus group</taxon>
    </lineage>
</organism>